<keyword evidence="2" id="KW-1133">Transmembrane helix</keyword>
<feature type="region of interest" description="Disordered" evidence="1">
    <location>
        <begin position="688"/>
        <end position="715"/>
    </location>
</feature>
<evidence type="ECO:0000313" key="3">
    <source>
        <dbReference type="EMBL" id="OLQ14749.1"/>
    </source>
</evidence>
<gene>
    <name evidence="3" type="ORF">AK812_SmicGene1066</name>
</gene>
<sequence length="788" mass="87905">MATEVAEARLLVEEMGTEVPEARSLVEARGTEVAEEEDSEPEWKLQVDLPDDAYSSLMVTIVEAVYGTLFSTKDGCLLVPQAIVHYAVLVFAQVAIIVFLDKAVLGFDKCNVDISTDVLLQYIGVGAFVGEMLQEVSASGTMLMVVWVSTDARFGGRCRRALLTLVFILPKAAVAVWLIIVGSQFVLTSASNVDLIMNCVALTFVNNMDDVMYNNLYHLYADQHSKLGWSIEFESKTVEEAMASRHRKPRRIQHDQNESSGDRPREARCRRFTPRASEPVDPAAPAALTVPEGVDMWRQLLFIAEEESMGTWDRAVQRGSPALPCQMADNMVDTLRDLDTHDLAVMTLALVELVKSLMADCSQVLACAGEDMVDVEVEDAANLMQRAAMVHRASIKDQLRQPVLQAQQLELETAVLDGVTLQTKVRQLRTRSQNHRLQHGYHETLASLDALLTVVSQGSDEDTACNDLSDTDAWVAEWWRLMLTDMGVAAETDKFRDPRALSQSTEAEASNREQQELWHAAEEERYQRGLEAAVQHHMEAEAAMFDEMHPTGPPRRRKHLEIHLGPPQGGAGVEKRVRVSVPWSQEGELLVHGVRVVGNVEPLPTGHDAKEDSEASTVRVTKDVAEEQPQNADPYLDPMPFDLSFDNYMEIFEQYRMGRMSGEYIIAMWGETTLDLMLAQMELDRMAAEAHDEQHHGTQQEGQARDEQGANDSHERGWLPVRVALKTLVWAAFTELSTTVPAWLPGQMGNARLPALRPPGGRVAWASPLHPERRTIYEEALQLLSPKD</sequence>
<feature type="transmembrane region" description="Helical" evidence="2">
    <location>
        <begin position="83"/>
        <end position="100"/>
    </location>
</feature>
<keyword evidence="4" id="KW-1185">Reference proteome</keyword>
<feature type="compositionally biased region" description="Basic and acidic residues" evidence="1">
    <location>
        <begin position="252"/>
        <end position="267"/>
    </location>
</feature>
<name>A0A1Q9F565_SYMMI</name>
<feature type="transmembrane region" description="Helical" evidence="2">
    <location>
        <begin position="120"/>
        <end position="149"/>
    </location>
</feature>
<accession>A0A1Q9F565</accession>
<dbReference type="EMBL" id="LSRX01000011">
    <property type="protein sequence ID" value="OLQ14749.1"/>
    <property type="molecule type" value="Genomic_DNA"/>
</dbReference>
<dbReference type="OrthoDB" id="412052at2759"/>
<keyword evidence="2" id="KW-0812">Transmembrane</keyword>
<dbReference type="AlphaFoldDB" id="A0A1Q9F565"/>
<comment type="caution">
    <text evidence="3">The sequence shown here is derived from an EMBL/GenBank/DDBJ whole genome shotgun (WGS) entry which is preliminary data.</text>
</comment>
<keyword evidence="2" id="KW-0472">Membrane</keyword>
<evidence type="ECO:0000313" key="4">
    <source>
        <dbReference type="Proteomes" id="UP000186817"/>
    </source>
</evidence>
<reference evidence="3 4" key="1">
    <citation type="submission" date="2016-02" db="EMBL/GenBank/DDBJ databases">
        <title>Genome analysis of coral dinoflagellate symbionts highlights evolutionary adaptations to a symbiotic lifestyle.</title>
        <authorList>
            <person name="Aranda M."/>
            <person name="Li Y."/>
            <person name="Liew Y.J."/>
            <person name="Baumgarten S."/>
            <person name="Simakov O."/>
            <person name="Wilson M."/>
            <person name="Piel J."/>
            <person name="Ashoor H."/>
            <person name="Bougouffa S."/>
            <person name="Bajic V.B."/>
            <person name="Ryu T."/>
            <person name="Ravasi T."/>
            <person name="Bayer T."/>
            <person name="Micklem G."/>
            <person name="Kim H."/>
            <person name="Bhak J."/>
            <person name="Lajeunesse T.C."/>
            <person name="Voolstra C.R."/>
        </authorList>
    </citation>
    <scope>NUCLEOTIDE SEQUENCE [LARGE SCALE GENOMIC DNA]</scope>
    <source>
        <strain evidence="3 4">CCMP2467</strain>
    </source>
</reference>
<proteinExistence type="predicted"/>
<evidence type="ECO:0000256" key="1">
    <source>
        <dbReference type="SAM" id="MobiDB-lite"/>
    </source>
</evidence>
<feature type="region of interest" description="Disordered" evidence="1">
    <location>
        <begin position="242"/>
        <end position="267"/>
    </location>
</feature>
<evidence type="ECO:0000256" key="2">
    <source>
        <dbReference type="SAM" id="Phobius"/>
    </source>
</evidence>
<protein>
    <submittedName>
        <fullName evidence="3">Uncharacterized protein</fullName>
    </submittedName>
</protein>
<organism evidence="3 4">
    <name type="scientific">Symbiodinium microadriaticum</name>
    <name type="common">Dinoflagellate</name>
    <name type="synonym">Zooxanthella microadriatica</name>
    <dbReference type="NCBI Taxonomy" id="2951"/>
    <lineage>
        <taxon>Eukaryota</taxon>
        <taxon>Sar</taxon>
        <taxon>Alveolata</taxon>
        <taxon>Dinophyceae</taxon>
        <taxon>Suessiales</taxon>
        <taxon>Symbiodiniaceae</taxon>
        <taxon>Symbiodinium</taxon>
    </lineage>
</organism>
<dbReference type="Proteomes" id="UP000186817">
    <property type="component" value="Unassembled WGS sequence"/>
</dbReference>
<feature type="transmembrane region" description="Helical" evidence="2">
    <location>
        <begin position="161"/>
        <end position="187"/>
    </location>
</feature>